<organism evidence="1">
    <name type="scientific">Brevibacterium koreense</name>
    <dbReference type="NCBI Taxonomy" id="3140787"/>
    <lineage>
        <taxon>Bacteria</taxon>
        <taxon>Bacillati</taxon>
        <taxon>Actinomycetota</taxon>
        <taxon>Actinomycetes</taxon>
        <taxon>Micrococcales</taxon>
        <taxon>Brevibacteriaceae</taxon>
        <taxon>Brevibacterium</taxon>
    </lineage>
</organism>
<protein>
    <submittedName>
        <fullName evidence="1">Uncharacterized protein</fullName>
    </submittedName>
</protein>
<dbReference type="EMBL" id="CP158281">
    <property type="protein sequence ID" value="XBV89116.1"/>
    <property type="molecule type" value="Genomic_DNA"/>
</dbReference>
<dbReference type="AlphaFoldDB" id="A0AAU7UL22"/>
<evidence type="ECO:0000313" key="1">
    <source>
        <dbReference type="EMBL" id="XBV89116.1"/>
    </source>
</evidence>
<dbReference type="KEGG" id="bkr:AAFP32_16375"/>
<sequence>MTSTAAEDDAESDSGAVVPCADAAVGLELTAASLVGLVDDRRVGVFVPGVFGLADAPGVDLLPGDFFASVVAPLVFALDTVLADGSAAGVESAALAPADLAPAAAFFDAA</sequence>
<gene>
    <name evidence="1" type="ORF">AAFP32_16375</name>
</gene>
<proteinExistence type="predicted"/>
<reference evidence="1" key="1">
    <citation type="submission" date="2024-06" db="EMBL/GenBank/DDBJ databases">
        <title>Brevibacterium koreense sp. nov., isolated from jogae-jeotgal, a Korean fermented seafood.</title>
        <authorList>
            <person name="Whon T.W."/>
            <person name="Nam S."/>
            <person name="Kim Y."/>
        </authorList>
    </citation>
    <scope>NUCLEOTIDE SEQUENCE</scope>
    <source>
        <strain evidence="1">CBA3109</strain>
    </source>
</reference>
<accession>A0AAU7UL22</accession>
<dbReference type="RefSeq" id="WP_350270045.1">
    <property type="nucleotide sequence ID" value="NZ_CP158281.1"/>
</dbReference>
<name>A0AAU7UL22_9MICO</name>